<feature type="compositionally biased region" description="Low complexity" evidence="1">
    <location>
        <begin position="36"/>
        <end position="58"/>
    </location>
</feature>
<evidence type="ECO:0000313" key="3">
    <source>
        <dbReference type="EMBL" id="KAF4353152.1"/>
    </source>
</evidence>
<comment type="caution">
    <text evidence="3">The sequence shown here is derived from an EMBL/GenBank/DDBJ whole genome shotgun (WGS) entry which is preliminary data.</text>
</comment>
<feature type="compositionally biased region" description="Pro residues" evidence="1">
    <location>
        <begin position="89"/>
        <end position="99"/>
    </location>
</feature>
<feature type="domain" description="XS" evidence="2">
    <location>
        <begin position="412"/>
        <end position="546"/>
    </location>
</feature>
<dbReference type="Pfam" id="PF03468">
    <property type="entry name" value="XS"/>
    <property type="match status" value="1"/>
</dbReference>
<gene>
    <name evidence="3" type="ORF">G4B88_003029</name>
</gene>
<dbReference type="PANTHER" id="PTHR46619">
    <property type="entry name" value="RNA RECOGNITION MOTIF XS DOMAIN PROTEIN-RELATED"/>
    <property type="match status" value="1"/>
</dbReference>
<dbReference type="EMBL" id="JAATIQ010000511">
    <property type="protein sequence ID" value="KAF4353152.1"/>
    <property type="molecule type" value="Genomic_DNA"/>
</dbReference>
<protein>
    <recommendedName>
        <fullName evidence="2">XS domain-containing protein</fullName>
    </recommendedName>
</protein>
<dbReference type="GO" id="GO:0031047">
    <property type="term" value="P:regulatory ncRNA-mediated gene silencing"/>
    <property type="evidence" value="ECO:0007669"/>
    <property type="project" value="InterPro"/>
</dbReference>
<feature type="compositionally biased region" description="Polar residues" evidence="1">
    <location>
        <begin position="12"/>
        <end position="23"/>
    </location>
</feature>
<feature type="compositionally biased region" description="Polar residues" evidence="1">
    <location>
        <begin position="257"/>
        <end position="269"/>
    </location>
</feature>
<feature type="compositionally biased region" description="Low complexity" evidence="1">
    <location>
        <begin position="75"/>
        <end position="87"/>
    </location>
</feature>
<evidence type="ECO:0000259" key="2">
    <source>
        <dbReference type="Pfam" id="PF03468"/>
    </source>
</evidence>
<dbReference type="PANTHER" id="PTHR46619:SF3">
    <property type="entry name" value="RNA RECOGNITION MOTIF XS DOMAIN PROTEIN"/>
    <property type="match status" value="1"/>
</dbReference>
<accession>A0A7J6E439</accession>
<dbReference type="InterPro" id="IPR038588">
    <property type="entry name" value="XS_domain_sf"/>
</dbReference>
<sequence>MAGGNHGKGSSHKPSIASTASSANHRKSRWDPPPSNTNNNSNAKPKTTTTTKSPATDSKPPKPKIDSSPKPGPTPTAAQPKPTTKDTPPSRPGNPPAVPSPGSHQFPFPDPAALGPPPPPAYGFHMLERRSIALADGSVRSYFALPPDYQEFPMGRFGPPGPGYEMGGMDRRFPHGGQISPGGGGYNRNQDYWNSLGLDGRGGPGEGSLKRKYSEEEEKDKEKEKDLMDDFAKRRQHQQQYMPYGNSNGFSAGPSHRGNNSAENNGEDSNSNKHTRDVRGHDNNLGFRQGSGGGGNQGTHKHLEVDQSELKKSFLRFAKVINENANQRKNYLENGKLSRLHCIACGRSSKDFPDMHSLIMHAYNADNADLRVDHLGLHKALCVLMGWSYSKPPDNSKAYQFLSAEEAAANRDDLVIWPPMVIIHNTLTGKNKEGRMEGLGNKSMDSKIREFGCTGGKSKSLYGREGHLGTTLIKFSSDQAGLKEANRLAQYFDQDNRGRGAWTRLQPLTLGSKDDENNPHLMKFDDRTGEKKRIFYAYLGTASDLDKIDFDTRKKIVIESQREYR</sequence>
<reference evidence="3 4" key="1">
    <citation type="journal article" date="2020" name="bioRxiv">
        <title>Sequence and annotation of 42 cannabis genomes reveals extensive copy number variation in cannabinoid synthesis and pathogen resistance genes.</title>
        <authorList>
            <person name="Mckernan K.J."/>
            <person name="Helbert Y."/>
            <person name="Kane L.T."/>
            <person name="Ebling H."/>
            <person name="Zhang L."/>
            <person name="Liu B."/>
            <person name="Eaton Z."/>
            <person name="Mclaughlin S."/>
            <person name="Kingan S."/>
            <person name="Baybayan P."/>
            <person name="Concepcion G."/>
            <person name="Jordan M."/>
            <person name="Riva A."/>
            <person name="Barbazuk W."/>
            <person name="Harkins T."/>
        </authorList>
    </citation>
    <scope>NUCLEOTIDE SEQUENCE [LARGE SCALE GENOMIC DNA]</scope>
    <source>
        <strain evidence="4">cv. Jamaican Lion 4</strain>
        <tissue evidence="3">Leaf</tissue>
    </source>
</reference>
<dbReference type="Gene3D" id="3.30.70.2890">
    <property type="entry name" value="XS domain"/>
    <property type="match status" value="1"/>
</dbReference>
<keyword evidence="4" id="KW-1185">Reference proteome</keyword>
<feature type="compositionally biased region" description="Basic and acidic residues" evidence="1">
    <location>
        <begin position="208"/>
        <end position="225"/>
    </location>
</feature>
<feature type="region of interest" description="Disordered" evidence="1">
    <location>
        <begin position="196"/>
        <end position="225"/>
    </location>
</feature>
<evidence type="ECO:0000313" key="4">
    <source>
        <dbReference type="Proteomes" id="UP000583929"/>
    </source>
</evidence>
<dbReference type="InterPro" id="IPR005380">
    <property type="entry name" value="XS_domain"/>
</dbReference>
<proteinExistence type="predicted"/>
<feature type="region of interest" description="Disordered" evidence="1">
    <location>
        <begin position="1"/>
        <end position="124"/>
    </location>
</feature>
<organism evidence="3 4">
    <name type="scientific">Cannabis sativa</name>
    <name type="common">Hemp</name>
    <name type="synonym">Marijuana</name>
    <dbReference type="NCBI Taxonomy" id="3483"/>
    <lineage>
        <taxon>Eukaryota</taxon>
        <taxon>Viridiplantae</taxon>
        <taxon>Streptophyta</taxon>
        <taxon>Embryophyta</taxon>
        <taxon>Tracheophyta</taxon>
        <taxon>Spermatophyta</taxon>
        <taxon>Magnoliopsida</taxon>
        <taxon>eudicotyledons</taxon>
        <taxon>Gunneridae</taxon>
        <taxon>Pentapetalae</taxon>
        <taxon>rosids</taxon>
        <taxon>fabids</taxon>
        <taxon>Rosales</taxon>
        <taxon>Cannabaceae</taxon>
        <taxon>Cannabis</taxon>
    </lineage>
</organism>
<dbReference type="AlphaFoldDB" id="A0A7J6E439"/>
<feature type="compositionally biased region" description="Pro residues" evidence="1">
    <location>
        <begin position="108"/>
        <end position="121"/>
    </location>
</feature>
<feature type="region of interest" description="Disordered" evidence="1">
    <location>
        <begin position="240"/>
        <end position="301"/>
    </location>
</feature>
<dbReference type="Proteomes" id="UP000583929">
    <property type="component" value="Unassembled WGS sequence"/>
</dbReference>
<name>A0A7J6E439_CANSA</name>
<evidence type="ECO:0000256" key="1">
    <source>
        <dbReference type="SAM" id="MobiDB-lite"/>
    </source>
</evidence>
<feature type="compositionally biased region" description="Polar residues" evidence="1">
    <location>
        <begin position="240"/>
        <end position="250"/>
    </location>
</feature>
<feature type="compositionally biased region" description="Basic and acidic residues" evidence="1">
    <location>
        <begin position="270"/>
        <end position="282"/>
    </location>
</feature>